<keyword evidence="3" id="KW-1185">Reference proteome</keyword>
<sequence>MKITRWISLFAVISLLFTTLFSVHVFAASSSSYSLQPSSSTIIAGDEFTITISGNRLMDLFGYEVNVSYDTGLLQFQGAVNSIGGFAIEPIVQQGKITFAGTKIGQAQGDSGTATLCTLRFKAVASGIADITLTSVKEINSQLMSTTQLSNTATKVTVNSVEISTPNDGVSVSGTTIVKIQDSIAVVNVEANRRSVSIPIREIGELPVSIRTGSLTINIKAELLKALKKQLGNSEGALLEVMFPPVDNINAVETVLKKNKAKVNIVGEVFDVSISLKATNGHQVIAEQVGSNVELIFSYKGNVLDAKLLGIYYINSDLTNWEYIDSIVNAQTETVTATLTHLSQYALVEYNKSFSDIPSTHWAFRTIQILAAKHIVNGVTIEEFNPNKATTRAEFTSLLVRALDLKASSFQGSSFVDVTSDAWYAKDVEAAYTTGLVNGVSKERFMPDAVMTREQMAASILRAFKWKNKQEVQPVNARDTFKDDSGISSWAREDVHMALTTGLMKGKPGNVFQPKSATSRVEAAQAIMNLLTVR</sequence>
<dbReference type="Pfam" id="PF00395">
    <property type="entry name" value="SLH"/>
    <property type="match status" value="3"/>
</dbReference>
<dbReference type="SUPFAM" id="SSF49384">
    <property type="entry name" value="Carbohydrate-binding domain"/>
    <property type="match status" value="1"/>
</dbReference>
<dbReference type="PROSITE" id="PS51272">
    <property type="entry name" value="SLH"/>
    <property type="match status" value="3"/>
</dbReference>
<feature type="domain" description="SLH" evidence="1">
    <location>
        <begin position="350"/>
        <end position="413"/>
    </location>
</feature>
<evidence type="ECO:0000313" key="2">
    <source>
        <dbReference type="EMBL" id="BBI31956.1"/>
    </source>
</evidence>
<gene>
    <name evidence="2" type="ORF">KCTCHS21_13550</name>
</gene>
<accession>A0A3T1D1I5</accession>
<dbReference type="InterPro" id="IPR008965">
    <property type="entry name" value="CBM2/CBM3_carb-bd_dom_sf"/>
</dbReference>
<dbReference type="EMBL" id="AP019400">
    <property type="protein sequence ID" value="BBI31956.1"/>
    <property type="molecule type" value="Genomic_DNA"/>
</dbReference>
<proteinExistence type="predicted"/>
<dbReference type="GO" id="GO:0030246">
    <property type="term" value="F:carbohydrate binding"/>
    <property type="evidence" value="ECO:0007669"/>
    <property type="project" value="InterPro"/>
</dbReference>
<evidence type="ECO:0000259" key="1">
    <source>
        <dbReference type="PROSITE" id="PS51272"/>
    </source>
</evidence>
<feature type="domain" description="SLH" evidence="1">
    <location>
        <begin position="414"/>
        <end position="474"/>
    </location>
</feature>
<dbReference type="KEGG" id="cohn:KCTCHS21_13550"/>
<dbReference type="AlphaFoldDB" id="A0A3T1D1I5"/>
<dbReference type="Gene3D" id="2.60.40.680">
    <property type="match status" value="1"/>
</dbReference>
<dbReference type="CDD" id="cd08547">
    <property type="entry name" value="Type_II_cohesin"/>
    <property type="match status" value="1"/>
</dbReference>
<evidence type="ECO:0000313" key="3">
    <source>
        <dbReference type="Proteomes" id="UP000289856"/>
    </source>
</evidence>
<dbReference type="RefSeq" id="WP_130606136.1">
    <property type="nucleotide sequence ID" value="NZ_AP019400.1"/>
</dbReference>
<dbReference type="PANTHER" id="PTHR43308:SF5">
    <property type="entry name" value="S-LAYER PROTEIN _ PEPTIDOGLYCAN ENDO-BETA-N-ACETYLGLUCOSAMINIDASE"/>
    <property type="match status" value="1"/>
</dbReference>
<name>A0A3T1D1I5_9BACL</name>
<organism evidence="2 3">
    <name type="scientific">Cohnella abietis</name>
    <dbReference type="NCBI Taxonomy" id="2507935"/>
    <lineage>
        <taxon>Bacteria</taxon>
        <taxon>Bacillati</taxon>
        <taxon>Bacillota</taxon>
        <taxon>Bacilli</taxon>
        <taxon>Bacillales</taxon>
        <taxon>Paenibacillaceae</taxon>
        <taxon>Cohnella</taxon>
    </lineage>
</organism>
<dbReference type="OrthoDB" id="2505132at2"/>
<dbReference type="Proteomes" id="UP000289856">
    <property type="component" value="Chromosome"/>
</dbReference>
<feature type="domain" description="SLH" evidence="1">
    <location>
        <begin position="478"/>
        <end position="534"/>
    </location>
</feature>
<reference evidence="2 3" key="1">
    <citation type="submission" date="2019-01" db="EMBL/GenBank/DDBJ databases">
        <title>Complete genome sequence of Cohnella hallensis HS21 isolated from Korean fir (Abies koreana) rhizospheric soil.</title>
        <authorList>
            <person name="Jiang L."/>
            <person name="Kang S.W."/>
            <person name="Kim S."/>
            <person name="Jung J."/>
            <person name="Kim C.Y."/>
            <person name="Kim D.H."/>
            <person name="Kim S.W."/>
            <person name="Lee J."/>
        </authorList>
    </citation>
    <scope>NUCLEOTIDE SEQUENCE [LARGE SCALE GENOMIC DNA]</scope>
    <source>
        <strain evidence="2 3">HS21</strain>
    </source>
</reference>
<dbReference type="PANTHER" id="PTHR43308">
    <property type="entry name" value="OUTER MEMBRANE PROTEIN ALPHA-RELATED"/>
    <property type="match status" value="1"/>
</dbReference>
<dbReference type="InterPro" id="IPR001119">
    <property type="entry name" value="SLH_dom"/>
</dbReference>
<protein>
    <recommendedName>
        <fullName evidence="1">SLH domain-containing protein</fullName>
    </recommendedName>
</protein>
<dbReference type="InterPro" id="IPR051465">
    <property type="entry name" value="Cell_Envelope_Struct_Comp"/>
</dbReference>